<name>D6AUW2_STRFL</name>
<evidence type="ECO:0000259" key="4">
    <source>
        <dbReference type="SMART" id="SM00382"/>
    </source>
</evidence>
<dbReference type="SUPFAM" id="SSF52540">
    <property type="entry name" value="P-loop containing nucleoside triphosphate hydrolases"/>
    <property type="match status" value="1"/>
</dbReference>
<dbReference type="Proteomes" id="UP000003986">
    <property type="component" value="Unassembled WGS sequence"/>
</dbReference>
<dbReference type="AlphaFoldDB" id="D6AUW2"/>
<evidence type="ECO:0000256" key="2">
    <source>
        <dbReference type="ARBA" id="ARBA00011322"/>
    </source>
</evidence>
<organism evidence="5 6">
    <name type="scientific">Streptomyces filamentosus NRRL 15998</name>
    <dbReference type="NCBI Taxonomy" id="457431"/>
    <lineage>
        <taxon>Bacteria</taxon>
        <taxon>Bacillati</taxon>
        <taxon>Actinomycetota</taxon>
        <taxon>Actinomycetes</taxon>
        <taxon>Kitasatosporales</taxon>
        <taxon>Streptomycetaceae</taxon>
        <taxon>Streptomyces</taxon>
    </lineage>
</organism>
<dbReference type="InterPro" id="IPR038729">
    <property type="entry name" value="Rad50/SbcC_AAA"/>
</dbReference>
<reference evidence="6" key="1">
    <citation type="submission" date="2008-10" db="EMBL/GenBank/DDBJ databases">
        <authorList>
            <person name="Molnar K."/>
        </authorList>
    </citation>
    <scope>NUCLEOTIDE SEQUENCE [LARGE SCALE GENOMIC DNA]</scope>
    <source>
        <strain evidence="6">NRRL 15998</strain>
    </source>
</reference>
<evidence type="ECO:0000256" key="1">
    <source>
        <dbReference type="ARBA" id="ARBA00006930"/>
    </source>
</evidence>
<proteinExistence type="inferred from homology"/>
<protein>
    <recommendedName>
        <fullName evidence="3">Nuclease SbcCD subunit C</fullName>
    </recommendedName>
</protein>
<dbReference type="PANTHER" id="PTHR32114">
    <property type="entry name" value="ABC TRANSPORTER ABCH.3"/>
    <property type="match status" value="1"/>
</dbReference>
<comment type="subunit">
    <text evidence="2">Heterodimer of SbcC and SbcD.</text>
</comment>
<dbReference type="PANTHER" id="PTHR32114:SF2">
    <property type="entry name" value="ABC TRANSPORTER ABCH.3"/>
    <property type="match status" value="1"/>
</dbReference>
<dbReference type="Gene3D" id="3.40.50.300">
    <property type="entry name" value="P-loop containing nucleotide triphosphate hydrolases"/>
    <property type="match status" value="1"/>
</dbReference>
<dbReference type="InterPro" id="IPR003593">
    <property type="entry name" value="AAA+_ATPase"/>
</dbReference>
<dbReference type="GO" id="GO:0016887">
    <property type="term" value="F:ATP hydrolysis activity"/>
    <property type="evidence" value="ECO:0007669"/>
    <property type="project" value="InterPro"/>
</dbReference>
<dbReference type="SMART" id="SM00382">
    <property type="entry name" value="AAA"/>
    <property type="match status" value="1"/>
</dbReference>
<feature type="domain" description="AAA+ ATPase" evidence="4">
    <location>
        <begin position="270"/>
        <end position="657"/>
    </location>
</feature>
<evidence type="ECO:0000313" key="6">
    <source>
        <dbReference type="Proteomes" id="UP000003986"/>
    </source>
</evidence>
<gene>
    <name evidence="5" type="ORF">SSGG_03624</name>
</gene>
<dbReference type="EMBL" id="DS999644">
    <property type="protein sequence ID" value="EFE76257.2"/>
    <property type="molecule type" value="Genomic_DNA"/>
</dbReference>
<reference evidence="6" key="2">
    <citation type="submission" date="2008-12" db="EMBL/GenBank/DDBJ databases">
        <title>Annotation of Streptomyces roseosporus strain NRRL 15998.</title>
        <authorList>
            <consortium name="The Broad Institute Genome Sequencing Platform"/>
            <consortium name="Broad Institute Microbial Sequencing Center"/>
            <person name="Fischbach M."/>
            <person name="Ward D."/>
            <person name="Young S."/>
            <person name="Kodira C.D."/>
            <person name="Zeng Q."/>
            <person name="Koehrsen M."/>
            <person name="Godfrey P."/>
            <person name="Alvarado L."/>
            <person name="Berlin A.M."/>
            <person name="Borenstein D."/>
            <person name="Chen Z."/>
            <person name="Engels R."/>
            <person name="Freedman E."/>
            <person name="Gellesch M."/>
            <person name="Goldberg J."/>
            <person name="Griggs A."/>
            <person name="Gujja S."/>
            <person name="Heiman D.I."/>
            <person name="Hepburn T.A."/>
            <person name="Howarth C."/>
            <person name="Jen D."/>
            <person name="Larson L."/>
            <person name="Lewis B."/>
            <person name="Mehta T."/>
            <person name="Park D."/>
            <person name="Pearson M."/>
            <person name="Roberts A."/>
            <person name="Saif S."/>
            <person name="Shea T.D."/>
            <person name="Shenoy N."/>
            <person name="Sisk P."/>
            <person name="Stolte C."/>
            <person name="Sykes S.N."/>
            <person name="Walk T."/>
            <person name="White J."/>
            <person name="Yandava C."/>
            <person name="Straight P."/>
            <person name="Clardy J."/>
            <person name="Hung D."/>
            <person name="Kolter R."/>
            <person name="Mekalanos J."/>
            <person name="Walker S."/>
            <person name="Walsh C.T."/>
            <person name="Wieland B.L.C."/>
            <person name="Ilzarbe M."/>
            <person name="Galagan J."/>
            <person name="Nusbaum C."/>
            <person name="Birren B."/>
        </authorList>
    </citation>
    <scope>NUCLEOTIDE SEQUENCE [LARGE SCALE GENOMIC DNA]</scope>
    <source>
        <strain evidence="6">NRRL 15998</strain>
    </source>
</reference>
<dbReference type="Pfam" id="PF13476">
    <property type="entry name" value="AAA_23"/>
    <property type="match status" value="1"/>
</dbReference>
<evidence type="ECO:0000256" key="3">
    <source>
        <dbReference type="ARBA" id="ARBA00013368"/>
    </source>
</evidence>
<evidence type="ECO:0000313" key="5">
    <source>
        <dbReference type="EMBL" id="EFE76257.2"/>
    </source>
</evidence>
<sequence length="815" mass="90553">MPTDTDSRSYLWQRSGRLGVKNVEQRSDEEPLVRAARIIESIVEAREIISPFSRKVEKGWENASDGKIDAAVRERKLPLHEQVQLLFLHSQRLALDAAERYDPSLLRESLVRLVRAGVYMARERRQLTPGLRKAALSFAAICADGVRVPRGLREEVKREAERIDDLPDWAALFGNGWDKQALSERLKEVRKAAIEKNPVLLPKGELPESDETAADLLAVAAGRQEREAVEVGGDIDYDRSDAEVRLRSVELSALRGAPGRLKLTFGKKSSPSSALIFGENGTGKSTIVDAIEFALQGRIGRSAHYDSPLAPSLRSFSATGESVARVDLTDGSSVERKAVIDSQKRVAAEPRGVRPGFRLAPITIKRADLSNFLDTEALSRGTVLLDYFPADSDSLAVRPSEKARLLQIEVTELRIKRTAYSGRLAELIGVDPVDLANSSGFNKAIREKIYKGKSAATFSEGGGWEHVDIELRQLVQQLGSVFGQLGKAKQFIENSDNSLNPVLHRKQTLLLKSALQDVGGEVTSAFRRICHEHPVERIDIVLGESGPLSLDLVVKLDGGRNCFPQQLFSEAYRDLLALLFFVAVARRSAERGQAKVLILDDVLQSVDSTVRQAFVEHLLEELSEWQLIFTVHDRFWLERLRSLFNSAQHIFVEHQIRRWHPVTGPELQLPGVDALTKDLKLLLEHGEPDSIAGKAGPLLEYVCRELCARLRLPIPYNRERVFTLHDLWGSVFGSLSSTPLAATLRKIDSVRGMRNPVAHGDPRSLELTSVEACSFGNAVLELYEAVRCSSCKRWANEGKHCSDSPCVVDIQLARK</sequence>
<comment type="similarity">
    <text evidence="1">Belongs to the SMC family. SbcC subfamily.</text>
</comment>
<accession>D6AUW2</accession>
<dbReference type="GO" id="GO:0006302">
    <property type="term" value="P:double-strand break repair"/>
    <property type="evidence" value="ECO:0007669"/>
    <property type="project" value="InterPro"/>
</dbReference>
<dbReference type="InterPro" id="IPR027417">
    <property type="entry name" value="P-loop_NTPase"/>
</dbReference>